<dbReference type="InterPro" id="IPR016035">
    <property type="entry name" value="Acyl_Trfase/lysoPLipase"/>
</dbReference>
<feature type="domain" description="Cyclic nucleotide-binding" evidence="7">
    <location>
        <begin position="185"/>
        <end position="264"/>
    </location>
</feature>
<feature type="short sequence motif" description="GXSXG" evidence="5">
    <location>
        <begin position="571"/>
        <end position="575"/>
    </location>
</feature>
<dbReference type="AlphaFoldDB" id="E3G085"/>
<dbReference type="Pfam" id="PF01734">
    <property type="entry name" value="Patatin"/>
    <property type="match status" value="1"/>
</dbReference>
<dbReference type="Proteomes" id="UP000001351">
    <property type="component" value="Chromosome"/>
</dbReference>
<feature type="region of interest" description="Disordered" evidence="6">
    <location>
        <begin position="798"/>
        <end position="830"/>
    </location>
</feature>
<feature type="short sequence motif" description="GXGXXG" evidence="5">
    <location>
        <begin position="544"/>
        <end position="549"/>
    </location>
</feature>
<accession>E3G085</accession>
<evidence type="ECO:0000256" key="2">
    <source>
        <dbReference type="ARBA" id="ARBA00022801"/>
    </source>
</evidence>
<evidence type="ECO:0000256" key="3">
    <source>
        <dbReference type="ARBA" id="ARBA00022963"/>
    </source>
</evidence>
<evidence type="ECO:0000313" key="10">
    <source>
        <dbReference type="Proteomes" id="UP000001351"/>
    </source>
</evidence>
<feature type="domain" description="PNPLA" evidence="8">
    <location>
        <begin position="540"/>
        <end position="693"/>
    </location>
</feature>
<feature type="compositionally biased region" description="Basic and acidic residues" evidence="6">
    <location>
        <begin position="798"/>
        <end position="811"/>
    </location>
</feature>
<dbReference type="InterPro" id="IPR002641">
    <property type="entry name" value="PNPLA_dom"/>
</dbReference>
<dbReference type="PANTHER" id="PTHR14226:SF29">
    <property type="entry name" value="NEUROPATHY TARGET ESTERASE SWS"/>
    <property type="match status" value="1"/>
</dbReference>
<dbReference type="KEGG" id="sur:STAUR_4698"/>
<dbReference type="CDD" id="cd07205">
    <property type="entry name" value="Pat_PNPLA6_PNPLA7_NTE1_like"/>
    <property type="match status" value="1"/>
</dbReference>
<dbReference type="SUPFAM" id="SSF52151">
    <property type="entry name" value="FabD/lysophospholipase-like"/>
    <property type="match status" value="1"/>
</dbReference>
<protein>
    <submittedName>
        <fullName evidence="9">Cyclic nucleotide-binding/patatin-like phospholipase domain protein</fullName>
    </submittedName>
</protein>
<dbReference type="EMBL" id="CP002271">
    <property type="protein sequence ID" value="ADO72478.1"/>
    <property type="molecule type" value="Genomic_DNA"/>
</dbReference>
<evidence type="ECO:0000256" key="6">
    <source>
        <dbReference type="SAM" id="MobiDB-lite"/>
    </source>
</evidence>
<proteinExistence type="inferred from homology"/>
<dbReference type="InterPro" id="IPR050301">
    <property type="entry name" value="NTE"/>
</dbReference>
<dbReference type="PROSITE" id="PS51635">
    <property type="entry name" value="PNPLA"/>
    <property type="match status" value="1"/>
</dbReference>
<comment type="similarity">
    <text evidence="1">Belongs to the NTE family.</text>
</comment>
<evidence type="ECO:0000313" key="9">
    <source>
        <dbReference type="EMBL" id="ADO72478.1"/>
    </source>
</evidence>
<evidence type="ECO:0000256" key="5">
    <source>
        <dbReference type="PROSITE-ProRule" id="PRU01161"/>
    </source>
</evidence>
<dbReference type="PANTHER" id="PTHR14226">
    <property type="entry name" value="NEUROPATHY TARGET ESTERASE/SWISS CHEESE D.MELANOGASTER"/>
    <property type="match status" value="1"/>
</dbReference>
<dbReference type="HOGENOM" id="CLU_341581_0_0_7"/>
<dbReference type="SUPFAM" id="SSF51206">
    <property type="entry name" value="cAMP-binding domain-like"/>
    <property type="match status" value="1"/>
</dbReference>
<evidence type="ECO:0000259" key="7">
    <source>
        <dbReference type="PROSITE" id="PS50042"/>
    </source>
</evidence>
<dbReference type="InterPro" id="IPR000595">
    <property type="entry name" value="cNMP-bd_dom"/>
</dbReference>
<dbReference type="Gene3D" id="3.40.1090.10">
    <property type="entry name" value="Cytosolic phospholipase A2 catalytic domain"/>
    <property type="match status" value="2"/>
</dbReference>
<dbReference type="GO" id="GO:0016042">
    <property type="term" value="P:lipid catabolic process"/>
    <property type="evidence" value="ECO:0007669"/>
    <property type="project" value="UniProtKB-UniRule"/>
</dbReference>
<feature type="active site" description="Proton acceptor" evidence="5">
    <location>
        <position position="680"/>
    </location>
</feature>
<keyword evidence="2 5" id="KW-0378">Hydrolase</keyword>
<dbReference type="eggNOG" id="COG1752">
    <property type="taxonomic scope" value="Bacteria"/>
</dbReference>
<dbReference type="STRING" id="378806.STAUR_4698"/>
<keyword evidence="3 5" id="KW-0442">Lipid degradation</keyword>
<sequence length="830" mass="90566">MCTPSVVEKPSGSSSATRARKEWRAMMELEGAAAREPMDTGLPPLRHTALDAWLRAHGYLIDRVFPAKSFPPGASIRRDGPAASGPRALIVLSGEVVVTQVLPGSVDPYKSLYAGDVWVHSAGPDAAQDEGGFPVHLLAETACQLRLLAPEELAALPELAQLLAGYGEFQQKKHLFFEALRKTEQFRNVRARQLVDLIDLAEVRTYKRGERVCHPQKEEGRGGYMVLQGELAEFRRLVAPREYPAERVIERPLYVGNLFGDLLMPPQDGSEPCRVEVRSESASVAFVSHAVSQRLDQRVPLFKRLRGPAPSQKRMAQEASDEDVLLPEIVLFRSSLGAAAREWGIDPLRTMVDAVAEGIRTEYGDAILVVDVVPGPEARMTPCPPLMDAQGQWVTHHRVQAPSGAAVTGVLRTLALEVPSWDYLFVRVAPSLWEDLSLPEDGEHGFVSTRRGGLVWKLVQLSAAEKVRLPVGFEPASTLFTVLLGPSPRRVTQADPVGTVRLRLEPRRLAHWGRFATLSSREQDSLLRWGRAITGRLVGVALGGGGAWGLAGLVVLQGMVERKIPIDLVSGTSFGALVASFYCGRGAEGLEVLRKQVPLLSWVVRASFISSEAIAWYVDRMTGGIYLEELEVPCLPVATNISNAQVHISRWGSLGSGVRASGALAGVFSPAFSDGCRLVDGGFIANVPAAILKTWGASLIVAVNGVAKPPVRRGSKPLFPTRVGWFLHGLNPIERVIDVMRSMIIVFHTSGQQSAQVADVIFNSPFVNYSPGDYAHSQEIMDQARDAARPVLERIQKKWDEMRLPRRERESAPSQSPQETPDADHNSAAG</sequence>
<keyword evidence="4 5" id="KW-0443">Lipid metabolism</keyword>
<gene>
    <name evidence="9" type="ordered locus">STAUR_4698</name>
</gene>
<evidence type="ECO:0000256" key="1">
    <source>
        <dbReference type="ARBA" id="ARBA00006636"/>
    </source>
</evidence>
<dbReference type="InterPro" id="IPR018490">
    <property type="entry name" value="cNMP-bd_dom_sf"/>
</dbReference>
<name>E3G085_STIAD</name>
<evidence type="ECO:0000259" key="8">
    <source>
        <dbReference type="PROSITE" id="PS51635"/>
    </source>
</evidence>
<feature type="active site" description="Nucleophile" evidence="5">
    <location>
        <position position="573"/>
    </location>
</feature>
<dbReference type="PROSITE" id="PS50042">
    <property type="entry name" value="CNMP_BINDING_3"/>
    <property type="match status" value="1"/>
</dbReference>
<dbReference type="Gene3D" id="2.60.120.10">
    <property type="entry name" value="Jelly Rolls"/>
    <property type="match status" value="1"/>
</dbReference>
<evidence type="ECO:0000256" key="4">
    <source>
        <dbReference type="ARBA" id="ARBA00023098"/>
    </source>
</evidence>
<feature type="short sequence motif" description="DGA/G" evidence="5">
    <location>
        <begin position="680"/>
        <end position="682"/>
    </location>
</feature>
<organism evidence="9 10">
    <name type="scientific">Stigmatella aurantiaca (strain DW4/3-1)</name>
    <dbReference type="NCBI Taxonomy" id="378806"/>
    <lineage>
        <taxon>Bacteria</taxon>
        <taxon>Pseudomonadati</taxon>
        <taxon>Myxococcota</taxon>
        <taxon>Myxococcia</taxon>
        <taxon>Myxococcales</taxon>
        <taxon>Cystobacterineae</taxon>
        <taxon>Archangiaceae</taxon>
        <taxon>Stigmatella</taxon>
    </lineage>
</organism>
<reference evidence="9 10" key="1">
    <citation type="journal article" date="2011" name="Mol. Biol. Evol.">
        <title>Comparative genomic analysis of fruiting body formation in Myxococcales.</title>
        <authorList>
            <person name="Huntley S."/>
            <person name="Hamann N."/>
            <person name="Wegener-Feldbrugge S."/>
            <person name="Treuner-Lange A."/>
            <person name="Kube M."/>
            <person name="Reinhardt R."/>
            <person name="Klages S."/>
            <person name="Muller R."/>
            <person name="Ronning C.M."/>
            <person name="Nierman W.C."/>
            <person name="Sogaard-Andersen L."/>
        </authorList>
    </citation>
    <scope>NUCLEOTIDE SEQUENCE [LARGE SCALE GENOMIC DNA]</scope>
    <source>
        <strain evidence="9 10">DW4/3-1</strain>
    </source>
</reference>
<dbReference type="GO" id="GO:0004622">
    <property type="term" value="F:phosphatidylcholine lysophospholipase activity"/>
    <property type="evidence" value="ECO:0007669"/>
    <property type="project" value="UniProtKB-ARBA"/>
</dbReference>
<dbReference type="InterPro" id="IPR014710">
    <property type="entry name" value="RmlC-like_jellyroll"/>
</dbReference>
<keyword evidence="10" id="KW-1185">Reference proteome</keyword>